<dbReference type="PANTHER" id="PTHR37984:SF5">
    <property type="entry name" value="PROTEIN NYNRIN-LIKE"/>
    <property type="match status" value="1"/>
</dbReference>
<evidence type="ECO:0000313" key="3">
    <source>
        <dbReference type="Proteomes" id="UP000288716"/>
    </source>
</evidence>
<dbReference type="PANTHER" id="PTHR37984">
    <property type="entry name" value="PROTEIN CBG26694"/>
    <property type="match status" value="1"/>
</dbReference>
<accession>A0A443QDT6</accession>
<dbReference type="EMBL" id="NCKV01058128">
    <property type="protein sequence ID" value="RWS01179.1"/>
    <property type="molecule type" value="Genomic_DNA"/>
</dbReference>
<sequence>MFRDVVKFVNRCDTCARSKARNTVTYVTPQLIPVTSPFGTIHLDIAGSLKVDSRSGKTYFILATDRFTKFVEVKALIKVTAADVVKYLNKRIFLHHGFPEMIITDNGKQFPAEMFEKCLRDNNIRHHSSSIYHPEANGAAERTIGTVKKILPCE</sequence>
<dbReference type="SUPFAM" id="SSF53098">
    <property type="entry name" value="Ribonuclease H-like"/>
    <property type="match status" value="1"/>
</dbReference>
<dbReference type="InterPro" id="IPR036397">
    <property type="entry name" value="RNaseH_sf"/>
</dbReference>
<keyword evidence="3" id="KW-1185">Reference proteome</keyword>
<protein>
    <recommendedName>
        <fullName evidence="1">Integrase catalytic domain-containing protein</fullName>
    </recommendedName>
</protein>
<evidence type="ECO:0000259" key="1">
    <source>
        <dbReference type="PROSITE" id="PS50994"/>
    </source>
</evidence>
<dbReference type="Pfam" id="PF00665">
    <property type="entry name" value="rve"/>
    <property type="match status" value="1"/>
</dbReference>
<evidence type="ECO:0000313" key="2">
    <source>
        <dbReference type="EMBL" id="RWS01179.1"/>
    </source>
</evidence>
<organism evidence="2 3">
    <name type="scientific">Leptotrombidium deliense</name>
    <dbReference type="NCBI Taxonomy" id="299467"/>
    <lineage>
        <taxon>Eukaryota</taxon>
        <taxon>Metazoa</taxon>
        <taxon>Ecdysozoa</taxon>
        <taxon>Arthropoda</taxon>
        <taxon>Chelicerata</taxon>
        <taxon>Arachnida</taxon>
        <taxon>Acari</taxon>
        <taxon>Acariformes</taxon>
        <taxon>Trombidiformes</taxon>
        <taxon>Prostigmata</taxon>
        <taxon>Anystina</taxon>
        <taxon>Parasitengona</taxon>
        <taxon>Trombiculoidea</taxon>
        <taxon>Trombiculidae</taxon>
        <taxon>Leptotrombidium</taxon>
    </lineage>
</organism>
<dbReference type="InterPro" id="IPR012337">
    <property type="entry name" value="RNaseH-like_sf"/>
</dbReference>
<dbReference type="InterPro" id="IPR050951">
    <property type="entry name" value="Retrovirus_Pol_polyprotein"/>
</dbReference>
<dbReference type="GO" id="GO:0015074">
    <property type="term" value="P:DNA integration"/>
    <property type="evidence" value="ECO:0007669"/>
    <property type="project" value="InterPro"/>
</dbReference>
<dbReference type="VEuPathDB" id="VectorBase:LDEU014413"/>
<reference evidence="2 3" key="1">
    <citation type="journal article" date="2018" name="Gigascience">
        <title>Genomes of trombidid mites reveal novel predicted allergens and laterally-transferred genes associated with secondary metabolism.</title>
        <authorList>
            <person name="Dong X."/>
            <person name="Chaisiri K."/>
            <person name="Xia D."/>
            <person name="Armstrong S.D."/>
            <person name="Fang Y."/>
            <person name="Donnelly M.J."/>
            <person name="Kadowaki T."/>
            <person name="McGarry J.W."/>
            <person name="Darby A.C."/>
            <person name="Makepeace B.L."/>
        </authorList>
    </citation>
    <scope>NUCLEOTIDE SEQUENCE [LARGE SCALE GENOMIC DNA]</scope>
    <source>
        <strain evidence="2">UoL-UT</strain>
    </source>
</reference>
<feature type="non-terminal residue" evidence="2">
    <location>
        <position position="154"/>
    </location>
</feature>
<dbReference type="PROSITE" id="PS50994">
    <property type="entry name" value="INTEGRASE"/>
    <property type="match status" value="1"/>
</dbReference>
<dbReference type="Proteomes" id="UP000288716">
    <property type="component" value="Unassembled WGS sequence"/>
</dbReference>
<dbReference type="InterPro" id="IPR001584">
    <property type="entry name" value="Integrase_cat-core"/>
</dbReference>
<dbReference type="Gene3D" id="3.30.420.10">
    <property type="entry name" value="Ribonuclease H-like superfamily/Ribonuclease H"/>
    <property type="match status" value="1"/>
</dbReference>
<name>A0A443QDT6_9ACAR</name>
<dbReference type="AlphaFoldDB" id="A0A443QDT6"/>
<dbReference type="STRING" id="299467.A0A443QDT6"/>
<comment type="caution">
    <text evidence="2">The sequence shown here is derived from an EMBL/GenBank/DDBJ whole genome shotgun (WGS) entry which is preliminary data.</text>
</comment>
<dbReference type="GO" id="GO:0003676">
    <property type="term" value="F:nucleic acid binding"/>
    <property type="evidence" value="ECO:0007669"/>
    <property type="project" value="InterPro"/>
</dbReference>
<proteinExistence type="predicted"/>
<feature type="domain" description="Integrase catalytic" evidence="1">
    <location>
        <begin position="33"/>
        <end position="154"/>
    </location>
</feature>
<dbReference type="OrthoDB" id="6506431at2759"/>
<gene>
    <name evidence="2" type="ORF">B4U80_06112</name>
</gene>